<comment type="similarity">
    <text evidence="2">Belongs to the zinc-containing alcohol dehydrogenase family.</text>
</comment>
<dbReference type="Gene3D" id="3.40.50.720">
    <property type="entry name" value="NAD(P)-binding Rossmann-like Domain"/>
    <property type="match status" value="2"/>
</dbReference>
<evidence type="ECO:0000256" key="5">
    <source>
        <dbReference type="ARBA" id="ARBA00023002"/>
    </source>
</evidence>
<dbReference type="InterPro" id="IPR013149">
    <property type="entry name" value="ADH-like_C"/>
</dbReference>
<dbReference type="InterPro" id="IPR036291">
    <property type="entry name" value="NAD(P)-bd_dom_sf"/>
</dbReference>
<dbReference type="GO" id="GO:0006062">
    <property type="term" value="P:sorbitol catabolic process"/>
    <property type="evidence" value="ECO:0007669"/>
    <property type="project" value="TreeGrafter"/>
</dbReference>
<gene>
    <name evidence="7" type="ORF">E3P99_02925</name>
</gene>
<keyword evidence="3" id="KW-0479">Metal-binding</keyword>
<evidence type="ECO:0000256" key="2">
    <source>
        <dbReference type="ARBA" id="ARBA00008072"/>
    </source>
</evidence>
<dbReference type="EMBL" id="SPNW01000046">
    <property type="protein sequence ID" value="TIA87877.1"/>
    <property type="molecule type" value="Genomic_DNA"/>
</dbReference>
<organism evidence="7 8">
    <name type="scientific">Wallemia hederae</name>
    <dbReference type="NCBI Taxonomy" id="1540922"/>
    <lineage>
        <taxon>Eukaryota</taxon>
        <taxon>Fungi</taxon>
        <taxon>Dikarya</taxon>
        <taxon>Basidiomycota</taxon>
        <taxon>Wallemiomycotina</taxon>
        <taxon>Wallemiomycetes</taxon>
        <taxon>Wallemiales</taxon>
        <taxon>Wallemiaceae</taxon>
        <taxon>Wallemia</taxon>
    </lineage>
</organism>
<reference evidence="7 8" key="1">
    <citation type="submission" date="2019-03" db="EMBL/GenBank/DDBJ databases">
        <title>Sequencing 23 genomes of Wallemia ichthyophaga.</title>
        <authorList>
            <person name="Gostincar C."/>
        </authorList>
    </citation>
    <scope>NUCLEOTIDE SEQUENCE [LARGE SCALE GENOMIC DNA]</scope>
    <source>
        <strain evidence="7 8">EXF-5753</strain>
    </source>
</reference>
<keyword evidence="8" id="KW-1185">Reference proteome</keyword>
<dbReference type="Gene3D" id="3.90.180.10">
    <property type="entry name" value="Medium-chain alcohol dehydrogenases, catalytic domain"/>
    <property type="match status" value="2"/>
</dbReference>
<accession>A0A4T0FHH3</accession>
<evidence type="ECO:0000256" key="1">
    <source>
        <dbReference type="ARBA" id="ARBA00001947"/>
    </source>
</evidence>
<keyword evidence="5" id="KW-0560">Oxidoreductase</keyword>
<comment type="cofactor">
    <cofactor evidence="1">
        <name>Zn(2+)</name>
        <dbReference type="ChEBI" id="CHEBI:29105"/>
    </cofactor>
</comment>
<dbReference type="PANTHER" id="PTHR43161:SF12">
    <property type="entry name" value="L-ARABINITOL 4-DEHYDROGENASE"/>
    <property type="match status" value="1"/>
</dbReference>
<evidence type="ECO:0000313" key="7">
    <source>
        <dbReference type="EMBL" id="TIA87877.1"/>
    </source>
</evidence>
<name>A0A4T0FHH3_9BASI</name>
<feature type="domain" description="Alcohol dehydrogenase-like C-terminal" evidence="6">
    <location>
        <begin position="84"/>
        <end position="212"/>
    </location>
</feature>
<dbReference type="SUPFAM" id="SSF51735">
    <property type="entry name" value="NAD(P)-binding Rossmann-fold domains"/>
    <property type="match status" value="1"/>
</dbReference>
<evidence type="ECO:0000256" key="3">
    <source>
        <dbReference type="ARBA" id="ARBA00022723"/>
    </source>
</evidence>
<sequence>MHRNGLRKLTANTSLDEHPIEWLHKLPDNVSFEEGALCEPLTVSMAAVARSGLRLGDVCLVAGAGPIGEYEGIRVSFFADFETGLVTLLSVRAAGAIPIVTDLSQGRLDFAKKLVPNARTVLIERGMGPLDVSTKIREAADHPITVAIECTGVESSITATIESMAFGGKVFVTGVGKEVQSYPFMTCSSREISLDFQYRYANQYPRSIRLVAEGYVDLKPLVTHRFALEDAQDAFDTAGNPASGAIKVQVLDD</sequence>
<comment type="caution">
    <text evidence="7">The sequence shown here is derived from an EMBL/GenBank/DDBJ whole genome shotgun (WGS) entry which is preliminary data.</text>
</comment>
<dbReference type="Pfam" id="PF00107">
    <property type="entry name" value="ADH_zinc_N"/>
    <property type="match status" value="1"/>
</dbReference>
<dbReference type="PANTHER" id="PTHR43161">
    <property type="entry name" value="SORBITOL DEHYDROGENASE"/>
    <property type="match status" value="1"/>
</dbReference>
<dbReference type="AlphaFoldDB" id="A0A4T0FHH3"/>
<keyword evidence="4" id="KW-0862">Zinc</keyword>
<dbReference type="GO" id="GO:0046872">
    <property type="term" value="F:metal ion binding"/>
    <property type="evidence" value="ECO:0007669"/>
    <property type="project" value="UniProtKB-KW"/>
</dbReference>
<dbReference type="Proteomes" id="UP000310189">
    <property type="component" value="Unassembled WGS sequence"/>
</dbReference>
<protein>
    <recommendedName>
        <fullName evidence="6">Alcohol dehydrogenase-like C-terminal domain-containing protein</fullName>
    </recommendedName>
</protein>
<proteinExistence type="inferred from homology"/>
<dbReference type="GO" id="GO:0003939">
    <property type="term" value="F:L-iditol 2-dehydrogenase (NAD+) activity"/>
    <property type="evidence" value="ECO:0007669"/>
    <property type="project" value="TreeGrafter"/>
</dbReference>
<evidence type="ECO:0000256" key="4">
    <source>
        <dbReference type="ARBA" id="ARBA00022833"/>
    </source>
</evidence>
<dbReference type="OrthoDB" id="2148442at2759"/>
<evidence type="ECO:0000259" key="6">
    <source>
        <dbReference type="Pfam" id="PF00107"/>
    </source>
</evidence>
<evidence type="ECO:0000313" key="8">
    <source>
        <dbReference type="Proteomes" id="UP000310189"/>
    </source>
</evidence>